<dbReference type="EMBL" id="JAPDRQ010000109">
    <property type="protein sequence ID" value="KAJ9654908.1"/>
    <property type="molecule type" value="Genomic_DNA"/>
</dbReference>
<accession>A0ACC3A3Q0</accession>
<name>A0ACC3A3Q0_9EURO</name>
<gene>
    <name evidence="1" type="ORF">H2198_006090</name>
</gene>
<dbReference type="Proteomes" id="UP001172386">
    <property type="component" value="Unassembled WGS sequence"/>
</dbReference>
<keyword evidence="2" id="KW-1185">Reference proteome</keyword>
<sequence>MAHTLHRVALGSGWSLFEAGTRIEDAVAVKSVPSVVHIDLVEAHRIPDPFIGFNELEVQWVAERRWTYRTTIRRPDVREGTRVALVFEGLDTFAEVRLNGRSILKSENMFLSHRCDVTELVKPNVDNELHIEFDSALLRGREIEKEHPEYRFLSVASIPGENGRVGVRKAQYHWGWDWGPVLMTAGPWRPVWLETYQSRISDMWFDIEVSMDHKVAFGKIFIQSEGSSQSVKVEATLDGTVVFEHEVHTGADGLSIVDVKFGEPITFETYMGSANACAENPKLWYPRGYGSQPLYQIRAKLHDDGGLLDEILKNIGIRRAELVQDKDEIGECFYFRVNGVDIFAAGSNWIPADNFLPRITEQKYRDWLQLAVEGRQNMVRVWGGGIYEDEKFYDICDELGIMVWQDFMFACASYPTYPEMLASIEDEARCNLRRLRHHPSIVLYAGNNEDYQMQEMWKLDYVKEDKDPQSWLNSTFPARYIYEKLLPDITAEEVPNVAYWPSSPFSKGEICNDLTIGDVHQWNGNQEKYQAYERIGGRFNSEFGLEAFPALQTIKAFVPESADLHPRSAVMDFHNKAEGHERRIGLYQAENFRPVVSLEAFIYLTQVSQSEAMYFAYKPWRRQYGEKRHCGGALVWQINDCWPCTSWALVDYYLRKKPAYYTIARCLAPIAAGVQREYRDWSVMHARPAKTTKWKFWVASMRLDPLEAQVELRFLSIKTGKDLKPVWRKTCTIVPNGTTVILGGETQNEKEEPHVLAARVFVDGLCVARDTDWPQPLKYHSFAERGLNVTKSGNTLRVSTEKPVKALVVEETDGVKFGDNCLDVVPGDEQTIEIKQGDVDVGRLIWRYLGCEEGMRFTQREAKI</sequence>
<comment type="caution">
    <text evidence="1">The sequence shown here is derived from an EMBL/GenBank/DDBJ whole genome shotgun (WGS) entry which is preliminary data.</text>
</comment>
<protein>
    <submittedName>
        <fullName evidence="1">Uncharacterized protein</fullName>
    </submittedName>
</protein>
<evidence type="ECO:0000313" key="1">
    <source>
        <dbReference type="EMBL" id="KAJ9654908.1"/>
    </source>
</evidence>
<evidence type="ECO:0000313" key="2">
    <source>
        <dbReference type="Proteomes" id="UP001172386"/>
    </source>
</evidence>
<proteinExistence type="predicted"/>
<reference evidence="1" key="1">
    <citation type="submission" date="2022-10" db="EMBL/GenBank/DDBJ databases">
        <title>Culturing micro-colonial fungi from biological soil crusts in the Mojave desert and describing Neophaeococcomyces mojavensis, and introducing the new genera and species Taxawa tesnikishii.</title>
        <authorList>
            <person name="Kurbessoian T."/>
            <person name="Stajich J.E."/>
        </authorList>
    </citation>
    <scope>NUCLEOTIDE SEQUENCE</scope>
    <source>
        <strain evidence="1">JES_112</strain>
    </source>
</reference>
<organism evidence="1 2">
    <name type="scientific">Neophaeococcomyces mojaviensis</name>
    <dbReference type="NCBI Taxonomy" id="3383035"/>
    <lineage>
        <taxon>Eukaryota</taxon>
        <taxon>Fungi</taxon>
        <taxon>Dikarya</taxon>
        <taxon>Ascomycota</taxon>
        <taxon>Pezizomycotina</taxon>
        <taxon>Eurotiomycetes</taxon>
        <taxon>Chaetothyriomycetidae</taxon>
        <taxon>Chaetothyriales</taxon>
        <taxon>Chaetothyriales incertae sedis</taxon>
        <taxon>Neophaeococcomyces</taxon>
    </lineage>
</organism>